<evidence type="ECO:0000256" key="3">
    <source>
        <dbReference type="SAM" id="SignalP"/>
    </source>
</evidence>
<evidence type="ECO:0000313" key="5">
    <source>
        <dbReference type="Ensembl" id="ENSCINP00000000921.2"/>
    </source>
</evidence>
<dbReference type="PROSITE" id="PS50923">
    <property type="entry name" value="SUSHI"/>
    <property type="match status" value="1"/>
</dbReference>
<reference evidence="5" key="4">
    <citation type="submission" date="2025-09" db="UniProtKB">
        <authorList>
            <consortium name="Ensembl"/>
        </authorList>
    </citation>
    <scope>IDENTIFICATION</scope>
</reference>
<dbReference type="AlphaFoldDB" id="F6VQA0"/>
<organism evidence="5 6">
    <name type="scientific">Ciona intestinalis</name>
    <name type="common">Transparent sea squirt</name>
    <name type="synonym">Ascidia intestinalis</name>
    <dbReference type="NCBI Taxonomy" id="7719"/>
    <lineage>
        <taxon>Eukaryota</taxon>
        <taxon>Metazoa</taxon>
        <taxon>Chordata</taxon>
        <taxon>Tunicata</taxon>
        <taxon>Ascidiacea</taxon>
        <taxon>Phlebobranchia</taxon>
        <taxon>Cionidae</taxon>
        <taxon>Ciona</taxon>
    </lineage>
</organism>
<reference evidence="6" key="1">
    <citation type="journal article" date="2002" name="Science">
        <title>The draft genome of Ciona intestinalis: insights into chordate and vertebrate origins.</title>
        <authorList>
            <person name="Dehal P."/>
            <person name="Satou Y."/>
            <person name="Campbell R.K."/>
            <person name="Chapman J."/>
            <person name="Degnan B."/>
            <person name="De Tomaso A."/>
            <person name="Davidson B."/>
            <person name="Di Gregorio A."/>
            <person name="Gelpke M."/>
            <person name="Goodstein D.M."/>
            <person name="Harafuji N."/>
            <person name="Hastings K.E."/>
            <person name="Ho I."/>
            <person name="Hotta K."/>
            <person name="Huang W."/>
            <person name="Kawashima T."/>
            <person name="Lemaire P."/>
            <person name="Martinez D."/>
            <person name="Meinertzhagen I.A."/>
            <person name="Necula S."/>
            <person name="Nonaka M."/>
            <person name="Putnam N."/>
            <person name="Rash S."/>
            <person name="Saiga H."/>
            <person name="Satake M."/>
            <person name="Terry A."/>
            <person name="Yamada L."/>
            <person name="Wang H.G."/>
            <person name="Awazu S."/>
            <person name="Azumi K."/>
            <person name="Boore J."/>
            <person name="Branno M."/>
            <person name="Chin-Bow S."/>
            <person name="DeSantis R."/>
            <person name="Doyle S."/>
            <person name="Francino P."/>
            <person name="Keys D.N."/>
            <person name="Haga S."/>
            <person name="Hayashi H."/>
            <person name="Hino K."/>
            <person name="Imai K.S."/>
            <person name="Inaba K."/>
            <person name="Kano S."/>
            <person name="Kobayashi K."/>
            <person name="Kobayashi M."/>
            <person name="Lee B.I."/>
            <person name="Makabe K.W."/>
            <person name="Manohar C."/>
            <person name="Matassi G."/>
            <person name="Medina M."/>
            <person name="Mochizuki Y."/>
            <person name="Mount S."/>
            <person name="Morishita T."/>
            <person name="Miura S."/>
            <person name="Nakayama A."/>
            <person name="Nishizaka S."/>
            <person name="Nomoto H."/>
            <person name="Ohta F."/>
            <person name="Oishi K."/>
            <person name="Rigoutsos I."/>
            <person name="Sano M."/>
            <person name="Sasaki A."/>
            <person name="Sasakura Y."/>
            <person name="Shoguchi E."/>
            <person name="Shin-i T."/>
            <person name="Spagnuolo A."/>
            <person name="Stainier D."/>
            <person name="Suzuki M.M."/>
            <person name="Tassy O."/>
            <person name="Takatori N."/>
            <person name="Tokuoka M."/>
            <person name="Yagi K."/>
            <person name="Yoshizaki F."/>
            <person name="Wada S."/>
            <person name="Zhang C."/>
            <person name="Hyatt P.D."/>
            <person name="Larimer F."/>
            <person name="Detter C."/>
            <person name="Doggett N."/>
            <person name="Glavina T."/>
            <person name="Hawkins T."/>
            <person name="Richardson P."/>
            <person name="Lucas S."/>
            <person name="Kohara Y."/>
            <person name="Levine M."/>
            <person name="Satoh N."/>
            <person name="Rokhsar D.S."/>
        </authorList>
    </citation>
    <scope>NUCLEOTIDE SEQUENCE [LARGE SCALE GENOMIC DNA]</scope>
</reference>
<feature type="disulfide bond" evidence="2">
    <location>
        <begin position="43"/>
        <end position="70"/>
    </location>
</feature>
<dbReference type="Proteomes" id="UP000008144">
    <property type="component" value="Chromosome 3"/>
</dbReference>
<dbReference type="Gene3D" id="2.10.70.10">
    <property type="entry name" value="Complement Module, domain 1"/>
    <property type="match status" value="1"/>
</dbReference>
<reference evidence="5" key="2">
    <citation type="journal article" date="2008" name="Genome Biol.">
        <title>Improved genome assembly and evidence-based global gene model set for the chordate Ciona intestinalis: new insight into intron and operon populations.</title>
        <authorList>
            <person name="Satou Y."/>
            <person name="Mineta K."/>
            <person name="Ogasawara M."/>
            <person name="Sasakura Y."/>
            <person name="Shoguchi E."/>
            <person name="Ueno K."/>
            <person name="Yamada L."/>
            <person name="Matsumoto J."/>
            <person name="Wasserscheid J."/>
            <person name="Dewar K."/>
            <person name="Wiley G.B."/>
            <person name="Macmil S.L."/>
            <person name="Roe B.A."/>
            <person name="Zeller R.W."/>
            <person name="Hastings K.E."/>
            <person name="Lemaire P."/>
            <person name="Lindquist E."/>
            <person name="Endo T."/>
            <person name="Hotta K."/>
            <person name="Inaba K."/>
        </authorList>
    </citation>
    <scope>NUCLEOTIDE SEQUENCE [LARGE SCALE GENOMIC DNA]</scope>
    <source>
        <strain evidence="5">wild type</strain>
    </source>
</reference>
<keyword evidence="3" id="KW-0732">Signal</keyword>
<dbReference type="KEGG" id="cin:113474144"/>
<evidence type="ECO:0000256" key="1">
    <source>
        <dbReference type="ARBA" id="ARBA00023157"/>
    </source>
</evidence>
<dbReference type="OMA" id="ARICKRC"/>
<dbReference type="InterPro" id="IPR035976">
    <property type="entry name" value="Sushi/SCR/CCP_sf"/>
</dbReference>
<dbReference type="SMART" id="SM00032">
    <property type="entry name" value="CCP"/>
    <property type="match status" value="1"/>
</dbReference>
<evidence type="ECO:0000259" key="4">
    <source>
        <dbReference type="PROSITE" id="PS50923"/>
    </source>
</evidence>
<dbReference type="Ensembl" id="ENSCINT00000000921.2">
    <property type="protein sequence ID" value="ENSCINP00000000921.2"/>
    <property type="gene ID" value="ENSCING00000000501.2"/>
</dbReference>
<reference evidence="5" key="3">
    <citation type="submission" date="2025-08" db="UniProtKB">
        <authorList>
            <consortium name="Ensembl"/>
        </authorList>
    </citation>
    <scope>IDENTIFICATION</scope>
</reference>
<keyword evidence="2" id="KW-0768">Sushi</keyword>
<dbReference type="SUPFAM" id="SSF57535">
    <property type="entry name" value="Complement control module/SCR domain"/>
    <property type="match status" value="1"/>
</dbReference>
<sequence>MLCKIVFACFIAIVSGCPNLEAPKHASINCTTTNDVTKCRVACEDWMYTFGEELLTCLPNGEWDNRLPFCHPDYTQCGAKGQRRCPRVTKEDRVIMESFVQMMDFDIKAGIDDISMKVTAIVASRNSHRNKCSPGFCTYPCFVFNREVARICKRCKIKKVIKCKKSASLFG</sequence>
<dbReference type="EMBL" id="EAAA01001759">
    <property type="status" value="NOT_ANNOTATED_CDS"/>
    <property type="molecule type" value="Genomic_DNA"/>
</dbReference>
<dbReference type="RefSeq" id="XP_026689751.1">
    <property type="nucleotide sequence ID" value="XM_026833950.1"/>
</dbReference>
<comment type="caution">
    <text evidence="2">Lacks conserved residue(s) required for the propagation of feature annotation.</text>
</comment>
<dbReference type="Pfam" id="PF00084">
    <property type="entry name" value="Sushi"/>
    <property type="match status" value="1"/>
</dbReference>
<dbReference type="PROSITE" id="PS51257">
    <property type="entry name" value="PROKAR_LIPOPROTEIN"/>
    <property type="match status" value="1"/>
</dbReference>
<accession>F6VQA0</accession>
<evidence type="ECO:0000256" key="2">
    <source>
        <dbReference type="PROSITE-ProRule" id="PRU00302"/>
    </source>
</evidence>
<gene>
    <name evidence="5" type="primary">LOC113474144</name>
</gene>
<dbReference type="GeneTree" id="ENSGT00390000009826"/>
<feature type="chain" id="PRO_5030169574" evidence="3">
    <location>
        <begin position="17"/>
        <end position="171"/>
    </location>
</feature>
<protein>
    <submittedName>
        <fullName evidence="5">Uncharacterized LOC113474144</fullName>
    </submittedName>
</protein>
<dbReference type="CDD" id="cd00033">
    <property type="entry name" value="CCP"/>
    <property type="match status" value="1"/>
</dbReference>
<dbReference type="HOGENOM" id="CLU_1562333_0_0_1"/>
<dbReference type="InParanoid" id="F6VQA0"/>
<feature type="signal peptide" evidence="3">
    <location>
        <begin position="1"/>
        <end position="16"/>
    </location>
</feature>
<feature type="domain" description="Sushi" evidence="4">
    <location>
        <begin position="15"/>
        <end position="72"/>
    </location>
</feature>
<name>F6VQA0_CIOIN</name>
<keyword evidence="6" id="KW-1185">Reference proteome</keyword>
<evidence type="ECO:0000313" key="6">
    <source>
        <dbReference type="Proteomes" id="UP000008144"/>
    </source>
</evidence>
<proteinExistence type="predicted"/>
<keyword evidence="1 2" id="KW-1015">Disulfide bond</keyword>
<dbReference type="GeneID" id="113474144"/>
<dbReference type="InterPro" id="IPR000436">
    <property type="entry name" value="Sushi_SCR_CCP_dom"/>
</dbReference>